<dbReference type="PROSITE" id="PS50125">
    <property type="entry name" value="GUANYLATE_CYCLASE_2"/>
    <property type="match status" value="1"/>
</dbReference>
<evidence type="ECO:0000313" key="9">
    <source>
        <dbReference type="EMBL" id="MEX0406822.1"/>
    </source>
</evidence>
<dbReference type="InterPro" id="IPR050401">
    <property type="entry name" value="Cyclic_nucleotide_synthase"/>
</dbReference>
<evidence type="ECO:0000256" key="7">
    <source>
        <dbReference type="SAM" id="Phobius"/>
    </source>
</evidence>
<feature type="transmembrane region" description="Helical" evidence="7">
    <location>
        <begin position="91"/>
        <end position="109"/>
    </location>
</feature>
<name>A0ABV3SJ84_9HYPH</name>
<sequence length="474" mass="51176">MFAAIPLSMQQEAPALPGSGRNVWRIPRAHLRLPTRPTDLRNGQLDQRRPTMEKLALAGRGDASMRWVPNIAFGTKGYPEKVARRLRAMNIAAWICAAQAGYFAILRMLDPAPGMFTRGLTNAGIAAAFAALPLLHRLSPLAAPLVFLAFAYWAIFRSAYQIGTGGGSDMFYLTATALFVLLIGTEHIVLAALAGAVAAGLLIMLRLVAPYDTGLVSPEVQFWGSFVTSAVINTVLLFTVMVYVLRQLASAEATAEREFQRSESLLLSILPAPIAARLKDNGVVADRFDDASVLFADMAGFTTLTGDFSPDELVAFLNRTYSEFDLLVERHGLEKIKTTGDAYMVVSGVPAARGDHAEALADFALAMRDAAQNLRDPLGRAVPMRIGIAGGPVVAGVVGTKKIFCDVWGDAVNLAARMETTGEAGRIQVPKAMAARLDQYFRLEPRGAVDIKGKGRMLTWFLVGRRDVRQAGPT</sequence>
<reference evidence="9 10" key="1">
    <citation type="submission" date="2024-05" db="EMBL/GenBank/DDBJ databases">
        <authorList>
            <person name="Jiang F."/>
        </authorList>
    </citation>
    <scope>NUCLEOTIDE SEQUENCE [LARGE SCALE GENOMIC DNA]</scope>
    <source>
        <strain evidence="9 10">LZ166</strain>
    </source>
</reference>
<accession>A0ABV3SJ84</accession>
<feature type="transmembrane region" description="Helical" evidence="7">
    <location>
        <begin position="142"/>
        <end position="160"/>
    </location>
</feature>
<comment type="subcellular location">
    <subcellularLocation>
        <location evidence="1">Membrane</location>
    </subcellularLocation>
</comment>
<keyword evidence="2 7" id="KW-0812">Transmembrane</keyword>
<keyword evidence="4 7" id="KW-1133">Transmembrane helix</keyword>
<dbReference type="InterPro" id="IPR048432">
    <property type="entry name" value="MASE7"/>
</dbReference>
<feature type="domain" description="Guanylate cyclase" evidence="8">
    <location>
        <begin position="292"/>
        <end position="419"/>
    </location>
</feature>
<keyword evidence="3" id="KW-0547">Nucleotide-binding</keyword>
<dbReference type="InterPro" id="IPR001054">
    <property type="entry name" value="A/G_cyclase"/>
</dbReference>
<dbReference type="PANTHER" id="PTHR11920">
    <property type="entry name" value="GUANYLYL CYCLASE"/>
    <property type="match status" value="1"/>
</dbReference>
<gene>
    <name evidence="9" type="ORF">ABGN05_14235</name>
</gene>
<keyword evidence="10" id="KW-1185">Reference proteome</keyword>
<keyword evidence="5 7" id="KW-0472">Membrane</keyword>
<proteinExistence type="predicted"/>
<dbReference type="PANTHER" id="PTHR11920:SF335">
    <property type="entry name" value="GUANYLATE CYCLASE"/>
    <property type="match status" value="1"/>
</dbReference>
<organism evidence="9 10">
    <name type="scientific">Aquibium pacificus</name>
    <dbReference type="NCBI Taxonomy" id="3153579"/>
    <lineage>
        <taxon>Bacteria</taxon>
        <taxon>Pseudomonadati</taxon>
        <taxon>Pseudomonadota</taxon>
        <taxon>Alphaproteobacteria</taxon>
        <taxon>Hyphomicrobiales</taxon>
        <taxon>Phyllobacteriaceae</taxon>
        <taxon>Aquibium</taxon>
    </lineage>
</organism>
<evidence type="ECO:0000259" key="8">
    <source>
        <dbReference type="PROSITE" id="PS50125"/>
    </source>
</evidence>
<evidence type="ECO:0000256" key="5">
    <source>
        <dbReference type="ARBA" id="ARBA00023136"/>
    </source>
</evidence>
<evidence type="ECO:0000256" key="6">
    <source>
        <dbReference type="ARBA" id="ARBA00023239"/>
    </source>
</evidence>
<dbReference type="EC" id="2.7.7.-" evidence="9"/>
<dbReference type="GO" id="GO:0016779">
    <property type="term" value="F:nucleotidyltransferase activity"/>
    <property type="evidence" value="ECO:0007669"/>
    <property type="project" value="UniProtKB-KW"/>
</dbReference>
<evidence type="ECO:0000256" key="2">
    <source>
        <dbReference type="ARBA" id="ARBA00022692"/>
    </source>
</evidence>
<dbReference type="Proteomes" id="UP001556692">
    <property type="component" value="Unassembled WGS sequence"/>
</dbReference>
<dbReference type="Pfam" id="PF20967">
    <property type="entry name" value="MASE7"/>
    <property type="match status" value="1"/>
</dbReference>
<dbReference type="EMBL" id="JBDPGJ010000003">
    <property type="protein sequence ID" value="MEX0406822.1"/>
    <property type="molecule type" value="Genomic_DNA"/>
</dbReference>
<dbReference type="Gene3D" id="3.30.70.1230">
    <property type="entry name" value="Nucleotide cyclase"/>
    <property type="match status" value="1"/>
</dbReference>
<protein>
    <submittedName>
        <fullName evidence="9">Adenylate/guanylate cyclase domain-containing protein</fullName>
        <ecNumber evidence="9">2.7.7.-</ecNumber>
    </submittedName>
</protein>
<comment type="caution">
    <text evidence="9">The sequence shown here is derived from an EMBL/GenBank/DDBJ whole genome shotgun (WGS) entry which is preliminary data.</text>
</comment>
<feature type="transmembrane region" description="Helical" evidence="7">
    <location>
        <begin position="190"/>
        <end position="209"/>
    </location>
</feature>
<dbReference type="InterPro" id="IPR029787">
    <property type="entry name" value="Nucleotide_cyclase"/>
</dbReference>
<evidence type="ECO:0000256" key="1">
    <source>
        <dbReference type="ARBA" id="ARBA00004370"/>
    </source>
</evidence>
<keyword evidence="9" id="KW-0548">Nucleotidyltransferase</keyword>
<evidence type="ECO:0000256" key="4">
    <source>
        <dbReference type="ARBA" id="ARBA00022989"/>
    </source>
</evidence>
<dbReference type="SMART" id="SM00044">
    <property type="entry name" value="CYCc"/>
    <property type="match status" value="1"/>
</dbReference>
<dbReference type="Pfam" id="PF00211">
    <property type="entry name" value="Guanylate_cyc"/>
    <property type="match status" value="1"/>
</dbReference>
<feature type="transmembrane region" description="Helical" evidence="7">
    <location>
        <begin position="166"/>
        <end position="183"/>
    </location>
</feature>
<dbReference type="RefSeq" id="WP_367954703.1">
    <property type="nucleotide sequence ID" value="NZ_JBDPGJ010000003.1"/>
</dbReference>
<dbReference type="SUPFAM" id="SSF55073">
    <property type="entry name" value="Nucleotide cyclase"/>
    <property type="match status" value="1"/>
</dbReference>
<dbReference type="CDD" id="cd07302">
    <property type="entry name" value="CHD"/>
    <property type="match status" value="1"/>
</dbReference>
<feature type="transmembrane region" description="Helical" evidence="7">
    <location>
        <begin position="221"/>
        <end position="245"/>
    </location>
</feature>
<evidence type="ECO:0000256" key="3">
    <source>
        <dbReference type="ARBA" id="ARBA00022741"/>
    </source>
</evidence>
<keyword evidence="9" id="KW-0808">Transferase</keyword>
<keyword evidence="6" id="KW-0456">Lyase</keyword>
<evidence type="ECO:0000313" key="10">
    <source>
        <dbReference type="Proteomes" id="UP001556692"/>
    </source>
</evidence>